<accession>A0A9Q4GGD7</accession>
<gene>
    <name evidence="1" type="ORF">EGH25_06755</name>
</gene>
<organism evidence="1 2">
    <name type="scientific">Halorutilus salinus</name>
    <dbReference type="NCBI Taxonomy" id="2487751"/>
    <lineage>
        <taxon>Archaea</taxon>
        <taxon>Methanobacteriati</taxon>
        <taxon>Methanobacteriota</taxon>
        <taxon>Stenosarchaea group</taxon>
        <taxon>Halobacteria</taxon>
        <taxon>Halorutilales</taxon>
        <taxon>Halorutilaceae</taxon>
        <taxon>Halorutilus</taxon>
    </lineage>
</organism>
<evidence type="ECO:0000313" key="2">
    <source>
        <dbReference type="Proteomes" id="UP001149411"/>
    </source>
</evidence>
<proteinExistence type="predicted"/>
<evidence type="ECO:0000313" key="1">
    <source>
        <dbReference type="EMBL" id="MCX2819049.1"/>
    </source>
</evidence>
<keyword evidence="2" id="KW-1185">Reference proteome</keyword>
<sequence length="221" mass="25364">ACVFCHRHSENATPHSSFIPYLNTAHEEDNKLFKGYKQELKEIGYERYFGVRFELDTAASLIRRDVNYSSPDPPDFVVQTGDGEISIECTTSHFSGGDRTAREKYTQFLTSKSSKEYFNENTALFVDVTNIDFFEAHSEESNQITGENEKSWIRECSENFGLDIGSVVVFRYIGHGQGIGHHYRRCDIHDNITPELKDFLDEQYPIENVSTETSPYHFSEG</sequence>
<dbReference type="RefSeq" id="WP_266086975.1">
    <property type="nucleotide sequence ID" value="NZ_RKLV01000005.1"/>
</dbReference>
<feature type="non-terminal residue" evidence="1">
    <location>
        <position position="1"/>
    </location>
</feature>
<protein>
    <submittedName>
        <fullName evidence="1">Uncharacterized protein</fullName>
    </submittedName>
</protein>
<name>A0A9Q4GGD7_9EURY</name>
<dbReference type="AlphaFoldDB" id="A0A9Q4GGD7"/>
<dbReference type="Proteomes" id="UP001149411">
    <property type="component" value="Unassembled WGS sequence"/>
</dbReference>
<comment type="caution">
    <text evidence="1">The sequence shown here is derived from an EMBL/GenBank/DDBJ whole genome shotgun (WGS) entry which is preliminary data.</text>
</comment>
<reference evidence="1" key="1">
    <citation type="submission" date="2022-09" db="EMBL/GenBank/DDBJ databases">
        <title>Haloadaptaus new haloarchaeum isolated from saline soil.</title>
        <authorList>
            <person name="Duran-Viseras A."/>
            <person name="Sanchez-Porro C."/>
            <person name="Ventosa A."/>
        </authorList>
    </citation>
    <scope>NUCLEOTIDE SEQUENCE</scope>
    <source>
        <strain evidence="1">F3-133</strain>
    </source>
</reference>
<dbReference type="EMBL" id="RKLV01000005">
    <property type="protein sequence ID" value="MCX2819049.1"/>
    <property type="molecule type" value="Genomic_DNA"/>
</dbReference>